<evidence type="ECO:0000313" key="6">
    <source>
        <dbReference type="Proteomes" id="UP001500665"/>
    </source>
</evidence>
<comment type="caution">
    <text evidence="5">The sequence shown here is derived from an EMBL/GenBank/DDBJ whole genome shotgun (WGS) entry which is preliminary data.</text>
</comment>
<dbReference type="Gene3D" id="3.40.50.720">
    <property type="entry name" value="NAD(P)-binding Rossmann-like Domain"/>
    <property type="match status" value="1"/>
</dbReference>
<dbReference type="EMBL" id="BAAAHH010000020">
    <property type="protein sequence ID" value="GAA0958191.1"/>
    <property type="molecule type" value="Genomic_DNA"/>
</dbReference>
<dbReference type="Pfam" id="PF01232">
    <property type="entry name" value="Mannitol_dh"/>
    <property type="match status" value="1"/>
</dbReference>
<name>A0ABP4C0T5_9ACTN</name>
<dbReference type="PANTHER" id="PTHR43362:SF1">
    <property type="entry name" value="MANNITOL DEHYDROGENASE 2-RELATED"/>
    <property type="match status" value="1"/>
</dbReference>
<dbReference type="InterPro" id="IPR036291">
    <property type="entry name" value="NAD(P)-bd_dom_sf"/>
</dbReference>
<dbReference type="InterPro" id="IPR000669">
    <property type="entry name" value="Mannitol_DH"/>
</dbReference>
<reference evidence="6" key="1">
    <citation type="journal article" date="2019" name="Int. J. Syst. Evol. Microbiol.">
        <title>The Global Catalogue of Microorganisms (GCM) 10K type strain sequencing project: providing services to taxonomists for standard genome sequencing and annotation.</title>
        <authorList>
            <consortium name="The Broad Institute Genomics Platform"/>
            <consortium name="The Broad Institute Genome Sequencing Center for Infectious Disease"/>
            <person name="Wu L."/>
            <person name="Ma J."/>
        </authorList>
    </citation>
    <scope>NUCLEOTIDE SEQUENCE [LARGE SCALE GENOMIC DNA]</scope>
    <source>
        <strain evidence="6">JCM 10696</strain>
    </source>
</reference>
<keyword evidence="6" id="KW-1185">Reference proteome</keyword>
<dbReference type="Proteomes" id="UP001500665">
    <property type="component" value="Unassembled WGS sequence"/>
</dbReference>
<evidence type="ECO:0000259" key="3">
    <source>
        <dbReference type="Pfam" id="PF01232"/>
    </source>
</evidence>
<dbReference type="InterPro" id="IPR013131">
    <property type="entry name" value="Mannitol_DH_N"/>
</dbReference>
<sequence length="451" mass="47991">MTRPLDRAADGRPAAPVRILHLGLGGFFRAHQAWYTEHSPDAAAWGVAAFTGRRREPADRLAAQDCLYTLVTRTPDGDRHEVISALSAVHAGTDHAAWSTYWRRPELAAVTLTVTEAAYATWPSGGLDLGREDVRADAAALEADPSAPVTTVAGRLLAGLAARRRAGCGPVAIVPCDNLPGNGELTARIVRELAEATGTRRLRAAAEHASYVTTVVDRITPSPTERDAEAVAAATGRADAAPVVTEPFTEWVLSGDFPAGRPRWEEAGARFVTDTGPYARRKLWLLNGGHSLLAYAGPLRGHTTVAEAAADPVCHAWLEQWWDEAARHLDSPEAETAAYRASLLTRFADPGIRHTLAKIAEDGTQKLPVRLLPVLRAERARGALPPGAIRVLASWLLHLRGHGAPVRDAAAPPSTGPLREATRTVLAALDPRLGEDAALVDAVAARAAEPA</sequence>
<dbReference type="RefSeq" id="WP_344243020.1">
    <property type="nucleotide sequence ID" value="NZ_BAAAHH010000020.1"/>
</dbReference>
<feature type="domain" description="Mannitol dehydrogenase C-terminal" evidence="4">
    <location>
        <begin position="276"/>
        <end position="401"/>
    </location>
</feature>
<comment type="catalytic activity">
    <reaction evidence="2">
        <text>D-mannitol 1-phosphate + NAD(+) = beta-D-fructose 6-phosphate + NADH + H(+)</text>
        <dbReference type="Rhea" id="RHEA:19661"/>
        <dbReference type="ChEBI" id="CHEBI:15378"/>
        <dbReference type="ChEBI" id="CHEBI:57540"/>
        <dbReference type="ChEBI" id="CHEBI:57634"/>
        <dbReference type="ChEBI" id="CHEBI:57945"/>
        <dbReference type="ChEBI" id="CHEBI:61381"/>
        <dbReference type="EC" id="1.1.1.17"/>
    </reaction>
</comment>
<organism evidence="5 6">
    <name type="scientific">Actinocorallia libanotica</name>
    <dbReference type="NCBI Taxonomy" id="46162"/>
    <lineage>
        <taxon>Bacteria</taxon>
        <taxon>Bacillati</taxon>
        <taxon>Actinomycetota</taxon>
        <taxon>Actinomycetes</taxon>
        <taxon>Streptosporangiales</taxon>
        <taxon>Thermomonosporaceae</taxon>
        <taxon>Actinocorallia</taxon>
    </lineage>
</organism>
<protein>
    <submittedName>
        <fullName evidence="5">Mannitol dehydrogenase family protein</fullName>
    </submittedName>
</protein>
<proteinExistence type="predicted"/>
<keyword evidence="1" id="KW-0560">Oxidoreductase</keyword>
<dbReference type="InterPro" id="IPR013328">
    <property type="entry name" value="6PGD_dom2"/>
</dbReference>
<evidence type="ECO:0000256" key="2">
    <source>
        <dbReference type="ARBA" id="ARBA00048615"/>
    </source>
</evidence>
<dbReference type="InterPro" id="IPR008927">
    <property type="entry name" value="6-PGluconate_DH-like_C_sf"/>
</dbReference>
<accession>A0ABP4C0T5</accession>
<evidence type="ECO:0000259" key="4">
    <source>
        <dbReference type="Pfam" id="PF08125"/>
    </source>
</evidence>
<dbReference type="InterPro" id="IPR050988">
    <property type="entry name" value="Mannitol_DH/Oxidoreductase"/>
</dbReference>
<dbReference type="SUPFAM" id="SSF48179">
    <property type="entry name" value="6-phosphogluconate dehydrogenase C-terminal domain-like"/>
    <property type="match status" value="1"/>
</dbReference>
<evidence type="ECO:0000256" key="1">
    <source>
        <dbReference type="ARBA" id="ARBA00023002"/>
    </source>
</evidence>
<dbReference type="SUPFAM" id="SSF51735">
    <property type="entry name" value="NAD(P)-binding Rossmann-fold domains"/>
    <property type="match status" value="1"/>
</dbReference>
<dbReference type="PRINTS" id="PR00084">
    <property type="entry name" value="MTLDHDRGNASE"/>
</dbReference>
<dbReference type="Pfam" id="PF08125">
    <property type="entry name" value="Mannitol_dh_C"/>
    <property type="match status" value="1"/>
</dbReference>
<gene>
    <name evidence="5" type="ORF">GCM10009550_46430</name>
</gene>
<feature type="domain" description="Mannitol dehydrogenase N-terminal" evidence="3">
    <location>
        <begin position="18"/>
        <end position="265"/>
    </location>
</feature>
<evidence type="ECO:0000313" key="5">
    <source>
        <dbReference type="EMBL" id="GAA0958191.1"/>
    </source>
</evidence>
<dbReference type="InterPro" id="IPR013118">
    <property type="entry name" value="Mannitol_DH_C"/>
</dbReference>
<dbReference type="Gene3D" id="1.10.1040.10">
    <property type="entry name" value="N-(1-d-carboxylethyl)-l-norvaline Dehydrogenase, domain 2"/>
    <property type="match status" value="1"/>
</dbReference>
<dbReference type="PANTHER" id="PTHR43362">
    <property type="entry name" value="MANNITOL DEHYDROGENASE DSF1-RELATED"/>
    <property type="match status" value="1"/>
</dbReference>